<protein>
    <submittedName>
        <fullName evidence="2">ANK_REP_REGION domain-containing protein</fullName>
    </submittedName>
</protein>
<proteinExistence type="predicted"/>
<evidence type="ECO:0000313" key="1">
    <source>
        <dbReference type="Proteomes" id="UP000095286"/>
    </source>
</evidence>
<organism evidence="1 2">
    <name type="scientific">Rhabditophanes sp. KR3021</name>
    <dbReference type="NCBI Taxonomy" id="114890"/>
    <lineage>
        <taxon>Eukaryota</taxon>
        <taxon>Metazoa</taxon>
        <taxon>Ecdysozoa</taxon>
        <taxon>Nematoda</taxon>
        <taxon>Chromadorea</taxon>
        <taxon>Rhabditida</taxon>
        <taxon>Tylenchina</taxon>
        <taxon>Panagrolaimomorpha</taxon>
        <taxon>Strongyloidoidea</taxon>
        <taxon>Alloionematidae</taxon>
        <taxon>Rhabditophanes</taxon>
    </lineage>
</organism>
<sequence length="373" mass="42576">MTLACGSGHINIVNRVIAFTPVRTEKIEMTSLAPTPLMAAVFSNQLQICTLLYKRGIDLDTKHPNFLNLTALSLAIMFSPLKIPRLLIYYGANYQKKCFRNLTAEEMSHKYRNKSEVIELFSSPEEENSNNKNNLQNILLKNDIKVLKSYFEKKEGMSKEEFFSNGFTPLMFCVLVSNIECLKILGDEDYEIDAQDGYSTMTALMFAVLVGDQEMITYLMAKNADIRIKSKDNFTALDLAYLSNFISRDLLCKMEKAFYEVEIGFKDSFTSIKSNSSSASLMNRIKQPMKFAFFNKLSAVKTFGDSFEEEKSSDDNGRKRFLNQFEETKLKSIFSENFTTANDIIFNKKFFKTENDTKSNPYAVFAAKMAKVS</sequence>
<name>A0AC35UA97_9BILA</name>
<accession>A0AC35UA97</accession>
<dbReference type="Proteomes" id="UP000095286">
    <property type="component" value="Unplaced"/>
</dbReference>
<reference evidence="2" key="1">
    <citation type="submission" date="2016-11" db="UniProtKB">
        <authorList>
            <consortium name="WormBaseParasite"/>
        </authorList>
    </citation>
    <scope>IDENTIFICATION</scope>
    <source>
        <strain evidence="2">KR3021</strain>
    </source>
</reference>
<dbReference type="WBParaSite" id="RSKR_0000948400.1">
    <property type="protein sequence ID" value="RSKR_0000948400.1"/>
    <property type="gene ID" value="RSKR_0000948400"/>
</dbReference>
<evidence type="ECO:0000313" key="2">
    <source>
        <dbReference type="WBParaSite" id="RSKR_0000948400.1"/>
    </source>
</evidence>